<accession>A0A0F9ND27</accession>
<evidence type="ECO:0000313" key="1">
    <source>
        <dbReference type="EMBL" id="KKN15894.1"/>
    </source>
</evidence>
<sequence>MSKERDFLDELLVNERVTSDEYEEAVYGGAFKKLAEILHSLLCRDNHAESGDGVLIGFCAYYQEDRLDNTWELPSHDVWVLRAHEMVDTLSEITRSTVTPGQVIDYVERATDITKNYHIGTLYIIHLFIEEGLIHAPSLIPDSIMDDSDSAF</sequence>
<reference evidence="1" key="1">
    <citation type="journal article" date="2015" name="Nature">
        <title>Complex archaea that bridge the gap between prokaryotes and eukaryotes.</title>
        <authorList>
            <person name="Spang A."/>
            <person name="Saw J.H."/>
            <person name="Jorgensen S.L."/>
            <person name="Zaremba-Niedzwiedzka K."/>
            <person name="Martijn J."/>
            <person name="Lind A.E."/>
            <person name="van Eijk R."/>
            <person name="Schleper C."/>
            <person name="Guy L."/>
            <person name="Ettema T.J."/>
        </authorList>
    </citation>
    <scope>NUCLEOTIDE SEQUENCE</scope>
</reference>
<organism evidence="1">
    <name type="scientific">marine sediment metagenome</name>
    <dbReference type="NCBI Taxonomy" id="412755"/>
    <lineage>
        <taxon>unclassified sequences</taxon>
        <taxon>metagenomes</taxon>
        <taxon>ecological metagenomes</taxon>
    </lineage>
</organism>
<comment type="caution">
    <text evidence="1">The sequence shown here is derived from an EMBL/GenBank/DDBJ whole genome shotgun (WGS) entry which is preliminary data.</text>
</comment>
<proteinExistence type="predicted"/>
<dbReference type="AlphaFoldDB" id="A0A0F9ND27"/>
<name>A0A0F9ND27_9ZZZZ</name>
<protein>
    <submittedName>
        <fullName evidence="1">Uncharacterized protein</fullName>
    </submittedName>
</protein>
<gene>
    <name evidence="1" type="ORF">LCGC14_0981380</name>
</gene>
<dbReference type="EMBL" id="LAZR01003667">
    <property type="protein sequence ID" value="KKN15894.1"/>
    <property type="molecule type" value="Genomic_DNA"/>
</dbReference>